<keyword evidence="2" id="KW-0408">Iron</keyword>
<gene>
    <name evidence="4" type="ORF">OIU74_012383</name>
</gene>
<dbReference type="Proteomes" id="UP001151752">
    <property type="component" value="Chromosome 1"/>
</dbReference>
<dbReference type="EMBL" id="JAPFFM010000016">
    <property type="protein sequence ID" value="KAJ6701023.1"/>
    <property type="molecule type" value="Genomic_DNA"/>
</dbReference>
<protein>
    <submittedName>
        <fullName evidence="4">2-OXOGLUTARATE (2OG) AND FE(II)-DEPENDENT OXYGENASE SUPERFAMILY PROTEIN</fullName>
    </submittedName>
</protein>
<organism evidence="4 5">
    <name type="scientific">Salix koriyanagi</name>
    <dbReference type="NCBI Taxonomy" id="2511006"/>
    <lineage>
        <taxon>Eukaryota</taxon>
        <taxon>Viridiplantae</taxon>
        <taxon>Streptophyta</taxon>
        <taxon>Embryophyta</taxon>
        <taxon>Tracheophyta</taxon>
        <taxon>Spermatophyta</taxon>
        <taxon>Magnoliopsida</taxon>
        <taxon>eudicotyledons</taxon>
        <taxon>Gunneridae</taxon>
        <taxon>Pentapetalae</taxon>
        <taxon>rosids</taxon>
        <taxon>fabids</taxon>
        <taxon>Malpighiales</taxon>
        <taxon>Salicaceae</taxon>
        <taxon>Saliceae</taxon>
        <taxon>Salix</taxon>
    </lineage>
</organism>
<reference evidence="4" key="2">
    <citation type="journal article" date="2023" name="Int. J. Mol. Sci.">
        <title>De Novo Assembly and Annotation of 11 Diverse Shrub Willow (Salix) Genomes Reveals Novel Gene Organization in Sex-Linked Regions.</title>
        <authorList>
            <person name="Hyden B."/>
            <person name="Feng K."/>
            <person name="Yates T.B."/>
            <person name="Jawdy S."/>
            <person name="Cereghino C."/>
            <person name="Smart L.B."/>
            <person name="Muchero W."/>
        </authorList>
    </citation>
    <scope>NUCLEOTIDE SEQUENCE</scope>
    <source>
        <tissue evidence="4">Shoot tip</tissue>
    </source>
</reference>
<dbReference type="Pfam" id="PF14226">
    <property type="entry name" value="DIOX_N"/>
    <property type="match status" value="1"/>
</dbReference>
<proteinExistence type="predicted"/>
<dbReference type="Gene3D" id="2.60.120.330">
    <property type="entry name" value="B-lactam Antibiotic, Isopenicillin N Synthase, Chain"/>
    <property type="match status" value="1"/>
</dbReference>
<evidence type="ECO:0000256" key="1">
    <source>
        <dbReference type="ARBA" id="ARBA00022723"/>
    </source>
</evidence>
<name>A0A9Q0Q6X8_9ROSI</name>
<keyword evidence="1" id="KW-0479">Metal-binding</keyword>
<dbReference type="InterPro" id="IPR026992">
    <property type="entry name" value="DIOX_N"/>
</dbReference>
<comment type="caution">
    <text evidence="4">The sequence shown here is derived from an EMBL/GenBank/DDBJ whole genome shotgun (WGS) entry which is preliminary data.</text>
</comment>
<dbReference type="InterPro" id="IPR027443">
    <property type="entry name" value="IPNS-like_sf"/>
</dbReference>
<dbReference type="AlphaFoldDB" id="A0A9Q0Q6X8"/>
<reference evidence="4" key="1">
    <citation type="submission" date="2022-11" db="EMBL/GenBank/DDBJ databases">
        <authorList>
            <person name="Hyden B.L."/>
            <person name="Feng K."/>
            <person name="Yates T."/>
            <person name="Jawdy S."/>
            <person name="Smart L.B."/>
            <person name="Muchero W."/>
        </authorList>
    </citation>
    <scope>NUCLEOTIDE SEQUENCE</scope>
    <source>
        <tissue evidence="4">Shoot tip</tissue>
    </source>
</reference>
<keyword evidence="5" id="KW-1185">Reference proteome</keyword>
<dbReference type="SUPFAM" id="SSF51197">
    <property type="entry name" value="Clavaminate synthase-like"/>
    <property type="match status" value="1"/>
</dbReference>
<evidence type="ECO:0000313" key="4">
    <source>
        <dbReference type="EMBL" id="KAJ6701023.1"/>
    </source>
</evidence>
<sequence length="104" mass="12118">MGSLSLPEIPVIDFSKENLNPGTSSWLSTCRDVMYAFEEYGYFVAVHDKVPLKLHNDLFSTFKDLFGLPLETKRKNVYDLPYFGYVGNHHFQNFSVSQQNILWY</sequence>
<evidence type="ECO:0000313" key="5">
    <source>
        <dbReference type="Proteomes" id="UP001151752"/>
    </source>
</evidence>
<evidence type="ECO:0000256" key="2">
    <source>
        <dbReference type="ARBA" id="ARBA00023004"/>
    </source>
</evidence>
<accession>A0A9Q0Q6X8</accession>
<evidence type="ECO:0000259" key="3">
    <source>
        <dbReference type="Pfam" id="PF14226"/>
    </source>
</evidence>
<dbReference type="GO" id="GO:0046872">
    <property type="term" value="F:metal ion binding"/>
    <property type="evidence" value="ECO:0007669"/>
    <property type="project" value="UniProtKB-KW"/>
</dbReference>
<feature type="domain" description="Non-haem dioxygenase N-terminal" evidence="3">
    <location>
        <begin position="9"/>
        <end position="89"/>
    </location>
</feature>